<dbReference type="EMBL" id="JAEAOA010000760">
    <property type="protein sequence ID" value="KAK3582867.1"/>
    <property type="molecule type" value="Genomic_DNA"/>
</dbReference>
<reference evidence="2" key="2">
    <citation type="journal article" date="2021" name="Genome Biol. Evol.">
        <title>Developing a high-quality reference genome for a parasitic bivalve with doubly uniparental inheritance (Bivalvia: Unionida).</title>
        <authorList>
            <person name="Smith C.H."/>
        </authorList>
    </citation>
    <scope>NUCLEOTIDE SEQUENCE</scope>
    <source>
        <strain evidence="2">CHS0354</strain>
        <tissue evidence="2">Mantle</tissue>
    </source>
</reference>
<comment type="caution">
    <text evidence="2">The sequence shown here is derived from an EMBL/GenBank/DDBJ whole genome shotgun (WGS) entry which is preliminary data.</text>
</comment>
<name>A0AAE0S053_9BIVA</name>
<evidence type="ECO:0000313" key="2">
    <source>
        <dbReference type="EMBL" id="KAK3582867.1"/>
    </source>
</evidence>
<feature type="compositionally biased region" description="Low complexity" evidence="1">
    <location>
        <begin position="29"/>
        <end position="43"/>
    </location>
</feature>
<gene>
    <name evidence="2" type="ORF">CHS0354_012478</name>
</gene>
<organism evidence="2 3">
    <name type="scientific">Potamilus streckersoni</name>
    <dbReference type="NCBI Taxonomy" id="2493646"/>
    <lineage>
        <taxon>Eukaryota</taxon>
        <taxon>Metazoa</taxon>
        <taxon>Spiralia</taxon>
        <taxon>Lophotrochozoa</taxon>
        <taxon>Mollusca</taxon>
        <taxon>Bivalvia</taxon>
        <taxon>Autobranchia</taxon>
        <taxon>Heteroconchia</taxon>
        <taxon>Palaeoheterodonta</taxon>
        <taxon>Unionida</taxon>
        <taxon>Unionoidea</taxon>
        <taxon>Unionidae</taxon>
        <taxon>Ambleminae</taxon>
        <taxon>Lampsilini</taxon>
        <taxon>Potamilus</taxon>
    </lineage>
</organism>
<evidence type="ECO:0000313" key="3">
    <source>
        <dbReference type="Proteomes" id="UP001195483"/>
    </source>
</evidence>
<dbReference type="Proteomes" id="UP001195483">
    <property type="component" value="Unassembled WGS sequence"/>
</dbReference>
<accession>A0AAE0S053</accession>
<reference evidence="2" key="3">
    <citation type="submission" date="2023-05" db="EMBL/GenBank/DDBJ databases">
        <authorList>
            <person name="Smith C.H."/>
        </authorList>
    </citation>
    <scope>NUCLEOTIDE SEQUENCE</scope>
    <source>
        <strain evidence="2">CHS0354</strain>
        <tissue evidence="2">Mantle</tissue>
    </source>
</reference>
<sequence length="227" mass="27395">MRKGKQQRQNEGNTKKRKENRNKMQQKEQQNNYPNRQQDQQQQRTEKIPMTTVTKNETIQTPEIQASVYTNQTIQQASMECITEKTKVRPNKKSRRLRKQQKMEVEQLNMDPREDNVKKHKILLPSRLRQVKRERINMHRRFNFMNFAVENEQERKSYKKDQCRFKKFGGHRHKHQTTNTMDTQNLFLDRWDSHHPGVWFETSLDSAAFSSHKTESIWNSEYSIDSG</sequence>
<proteinExistence type="predicted"/>
<dbReference type="AlphaFoldDB" id="A0AAE0S053"/>
<reference evidence="2" key="1">
    <citation type="journal article" date="2021" name="Genome Biol. Evol.">
        <title>A High-Quality Reference Genome for a Parasitic Bivalve with Doubly Uniparental Inheritance (Bivalvia: Unionida).</title>
        <authorList>
            <person name="Smith C.H."/>
        </authorList>
    </citation>
    <scope>NUCLEOTIDE SEQUENCE</scope>
    <source>
        <strain evidence="2">CHS0354</strain>
    </source>
</reference>
<feature type="region of interest" description="Disordered" evidence="1">
    <location>
        <begin position="1"/>
        <end position="59"/>
    </location>
</feature>
<keyword evidence="3" id="KW-1185">Reference proteome</keyword>
<evidence type="ECO:0000256" key="1">
    <source>
        <dbReference type="SAM" id="MobiDB-lite"/>
    </source>
</evidence>
<protein>
    <submittedName>
        <fullName evidence="2">Uncharacterized protein</fullName>
    </submittedName>
</protein>